<evidence type="ECO:0000313" key="7">
    <source>
        <dbReference type="Proteomes" id="UP000533905"/>
    </source>
</evidence>
<keyword evidence="3" id="KW-0238">DNA-binding</keyword>
<dbReference type="PANTHER" id="PTHR30537:SF1">
    <property type="entry name" value="HTH-TYPE TRANSCRIPTIONAL REGULATOR PGRR"/>
    <property type="match status" value="1"/>
</dbReference>
<dbReference type="GO" id="GO:0003700">
    <property type="term" value="F:DNA-binding transcription factor activity"/>
    <property type="evidence" value="ECO:0007669"/>
    <property type="project" value="InterPro"/>
</dbReference>
<keyword evidence="7" id="KW-1185">Reference proteome</keyword>
<comment type="similarity">
    <text evidence="1">Belongs to the LysR transcriptional regulatory family.</text>
</comment>
<evidence type="ECO:0000256" key="3">
    <source>
        <dbReference type="ARBA" id="ARBA00023125"/>
    </source>
</evidence>
<dbReference type="FunFam" id="3.40.190.290:FF:000012">
    <property type="entry name" value="Transcriptional regulator, LysR family"/>
    <property type="match status" value="1"/>
</dbReference>
<proteinExistence type="inferred from homology"/>
<name>A0A7Y2P138_9BURK</name>
<dbReference type="InterPro" id="IPR036390">
    <property type="entry name" value="WH_DNA-bd_sf"/>
</dbReference>
<dbReference type="Pfam" id="PF00126">
    <property type="entry name" value="HTH_1"/>
    <property type="match status" value="1"/>
</dbReference>
<dbReference type="Gene3D" id="3.40.190.290">
    <property type="match status" value="1"/>
</dbReference>
<accession>A0A7Y2P138</accession>
<dbReference type="AlphaFoldDB" id="A0A7Y2P138"/>
<dbReference type="SUPFAM" id="SSF53850">
    <property type="entry name" value="Periplasmic binding protein-like II"/>
    <property type="match status" value="1"/>
</dbReference>
<dbReference type="GO" id="GO:0006351">
    <property type="term" value="P:DNA-templated transcription"/>
    <property type="evidence" value="ECO:0007669"/>
    <property type="project" value="TreeGrafter"/>
</dbReference>
<dbReference type="Pfam" id="PF03466">
    <property type="entry name" value="LysR_substrate"/>
    <property type="match status" value="1"/>
</dbReference>
<dbReference type="PROSITE" id="PS50931">
    <property type="entry name" value="HTH_LYSR"/>
    <property type="match status" value="1"/>
</dbReference>
<dbReference type="InterPro" id="IPR036388">
    <property type="entry name" value="WH-like_DNA-bd_sf"/>
</dbReference>
<feature type="domain" description="HTH lysR-type" evidence="5">
    <location>
        <begin position="4"/>
        <end position="61"/>
    </location>
</feature>
<dbReference type="InterPro" id="IPR000847">
    <property type="entry name" value="LysR_HTH_N"/>
</dbReference>
<organism evidence="6 7">
    <name type="scientific">Telluria aromaticivorans</name>
    <dbReference type="NCBI Taxonomy" id="2725995"/>
    <lineage>
        <taxon>Bacteria</taxon>
        <taxon>Pseudomonadati</taxon>
        <taxon>Pseudomonadota</taxon>
        <taxon>Betaproteobacteria</taxon>
        <taxon>Burkholderiales</taxon>
        <taxon>Oxalobacteraceae</taxon>
        <taxon>Telluria group</taxon>
        <taxon>Telluria</taxon>
    </lineage>
</organism>
<protein>
    <submittedName>
        <fullName evidence="6">LysR family transcriptional regulator</fullName>
    </submittedName>
</protein>
<dbReference type="Gene3D" id="1.10.10.10">
    <property type="entry name" value="Winged helix-like DNA-binding domain superfamily/Winged helix DNA-binding domain"/>
    <property type="match status" value="1"/>
</dbReference>
<evidence type="ECO:0000313" key="6">
    <source>
        <dbReference type="EMBL" id="NNG23474.1"/>
    </source>
</evidence>
<keyword evidence="4" id="KW-0804">Transcription</keyword>
<dbReference type="FunFam" id="1.10.10.10:FF:000001">
    <property type="entry name" value="LysR family transcriptional regulator"/>
    <property type="match status" value="1"/>
</dbReference>
<comment type="caution">
    <text evidence="6">The sequence shown here is derived from an EMBL/GenBank/DDBJ whole genome shotgun (WGS) entry which is preliminary data.</text>
</comment>
<dbReference type="SUPFAM" id="SSF46785">
    <property type="entry name" value="Winged helix' DNA-binding domain"/>
    <property type="match status" value="1"/>
</dbReference>
<dbReference type="Proteomes" id="UP000533905">
    <property type="component" value="Unassembled WGS sequence"/>
</dbReference>
<dbReference type="InterPro" id="IPR058163">
    <property type="entry name" value="LysR-type_TF_proteobact-type"/>
</dbReference>
<dbReference type="GO" id="GO:0043565">
    <property type="term" value="F:sequence-specific DNA binding"/>
    <property type="evidence" value="ECO:0007669"/>
    <property type="project" value="TreeGrafter"/>
</dbReference>
<dbReference type="RefSeq" id="WP_171084064.1">
    <property type="nucleotide sequence ID" value="NZ_JABAIV010000003.1"/>
</dbReference>
<dbReference type="InterPro" id="IPR005119">
    <property type="entry name" value="LysR_subst-bd"/>
</dbReference>
<dbReference type="CDD" id="cd08474">
    <property type="entry name" value="PBP2_CrgA_like_5"/>
    <property type="match status" value="1"/>
</dbReference>
<dbReference type="PANTHER" id="PTHR30537">
    <property type="entry name" value="HTH-TYPE TRANSCRIPTIONAL REGULATOR"/>
    <property type="match status" value="1"/>
</dbReference>
<sequence>MARENINDILVFIAVARERSFTRAAAKLGMTQSALSHIVRSLEARLGVRLLTRTTRSVSPTEAGERLLLNVAPRIDEIEAEIAAVSDLGDKPAGTIRITAIDNVIDNVLWPRLAPLLPQYPDLHVEITADYRMVDIAADRYDIGVRYGDQVEKDMVAVRLTPDVQTMIVASPAYFAWHAVPVSPQDLMKQNCITLRLASSGGIYAWELEREGQAQELRVRGQAMFTTGYHMLNAALSGCGIAYLTEDLAASHVREGRLVSVMQDWCPKFPGLHAYYPSRRHASRALALVIDAIRHKG</sequence>
<evidence type="ECO:0000256" key="1">
    <source>
        <dbReference type="ARBA" id="ARBA00009437"/>
    </source>
</evidence>
<keyword evidence="2" id="KW-0805">Transcription regulation</keyword>
<reference evidence="6 7" key="1">
    <citation type="submission" date="2020-04" db="EMBL/GenBank/DDBJ databases">
        <title>Massilia sp. nov., a cold adapted bacteria isolated from Arctic soil.</title>
        <authorList>
            <person name="Son J."/>
            <person name="Ka J.-O."/>
        </authorList>
    </citation>
    <scope>NUCLEOTIDE SEQUENCE [LARGE SCALE GENOMIC DNA]</scope>
    <source>
        <strain evidence="6 7">ML15P13</strain>
    </source>
</reference>
<evidence type="ECO:0000256" key="2">
    <source>
        <dbReference type="ARBA" id="ARBA00023015"/>
    </source>
</evidence>
<evidence type="ECO:0000259" key="5">
    <source>
        <dbReference type="PROSITE" id="PS50931"/>
    </source>
</evidence>
<evidence type="ECO:0000256" key="4">
    <source>
        <dbReference type="ARBA" id="ARBA00023163"/>
    </source>
</evidence>
<gene>
    <name evidence="6" type="ORF">HGB41_10760</name>
</gene>
<dbReference type="EMBL" id="JABAIV010000003">
    <property type="protein sequence ID" value="NNG23474.1"/>
    <property type="molecule type" value="Genomic_DNA"/>
</dbReference>
<dbReference type="PRINTS" id="PR00039">
    <property type="entry name" value="HTHLYSR"/>
</dbReference>